<dbReference type="RefSeq" id="WP_139375159.1">
    <property type="nucleotide sequence ID" value="NZ_FUZF01000001.1"/>
</dbReference>
<gene>
    <name evidence="2" type="ORF">SAMN05660841_00129</name>
</gene>
<dbReference type="AlphaFoldDB" id="A0A1T5AS86"/>
<evidence type="ECO:0000256" key="1">
    <source>
        <dbReference type="SAM" id="MobiDB-lite"/>
    </source>
</evidence>
<evidence type="ECO:0000313" key="2">
    <source>
        <dbReference type="EMBL" id="SKB37894.1"/>
    </source>
</evidence>
<dbReference type="STRING" id="1513896.SAMN05660841_00129"/>
<reference evidence="3" key="1">
    <citation type="submission" date="2017-02" db="EMBL/GenBank/DDBJ databases">
        <authorList>
            <person name="Varghese N."/>
            <person name="Submissions S."/>
        </authorList>
    </citation>
    <scope>NUCLEOTIDE SEQUENCE [LARGE SCALE GENOMIC DNA]</scope>
    <source>
        <strain evidence="3">DSM 24091</strain>
    </source>
</reference>
<accession>A0A1T5AS86</accession>
<sequence length="87" mass="10042">MGYGRGGLFGSEVNEGEGDEGSEEGNDITPLRDVRFFNKHKGDLMTVYVIPINRDRLSRSPEFTLGTFWRTCSEYRKVYKLYRVDVI</sequence>
<dbReference type="EMBL" id="FUZF01000001">
    <property type="protein sequence ID" value="SKB37894.1"/>
    <property type="molecule type" value="Genomic_DNA"/>
</dbReference>
<organism evidence="2 3">
    <name type="scientific">Sphingobacterium nematocida</name>
    <dbReference type="NCBI Taxonomy" id="1513896"/>
    <lineage>
        <taxon>Bacteria</taxon>
        <taxon>Pseudomonadati</taxon>
        <taxon>Bacteroidota</taxon>
        <taxon>Sphingobacteriia</taxon>
        <taxon>Sphingobacteriales</taxon>
        <taxon>Sphingobacteriaceae</taxon>
        <taxon>Sphingobacterium</taxon>
    </lineage>
</organism>
<evidence type="ECO:0000313" key="3">
    <source>
        <dbReference type="Proteomes" id="UP000190150"/>
    </source>
</evidence>
<dbReference type="Proteomes" id="UP000190150">
    <property type="component" value="Unassembled WGS sequence"/>
</dbReference>
<feature type="region of interest" description="Disordered" evidence="1">
    <location>
        <begin position="1"/>
        <end position="27"/>
    </location>
</feature>
<protein>
    <submittedName>
        <fullName evidence="2">Uncharacterized protein</fullName>
    </submittedName>
</protein>
<keyword evidence="3" id="KW-1185">Reference proteome</keyword>
<feature type="compositionally biased region" description="Acidic residues" evidence="1">
    <location>
        <begin position="14"/>
        <end position="26"/>
    </location>
</feature>
<name>A0A1T5AS86_9SPHI</name>
<proteinExistence type="predicted"/>